<sequence length="89" mass="10509">MALPYFAMSCFKLSVTLCKEIHSAVARFWWKTKNERQGIHWVSWEKLMQLKKEEGLGFRELRCFNLALLAKIRCRILHNLKSLLARVAT</sequence>
<name>A0AAD4YLV0_PRUDU</name>
<reference evidence="1 2" key="1">
    <citation type="journal article" date="2022" name="G3 (Bethesda)">
        <title>Whole-genome sequence and methylome profiling of the almond [Prunus dulcis (Mill.) D.A. Webb] cultivar 'Nonpareil'.</title>
        <authorList>
            <person name="D'Amico-Willman K.M."/>
            <person name="Ouma W.Z."/>
            <person name="Meulia T."/>
            <person name="Sideli G.M."/>
            <person name="Gradziel T.M."/>
            <person name="Fresnedo-Ramirez J."/>
        </authorList>
    </citation>
    <scope>NUCLEOTIDE SEQUENCE [LARGE SCALE GENOMIC DNA]</scope>
    <source>
        <strain evidence="1">Clone GOH B32 T37-40</strain>
    </source>
</reference>
<evidence type="ECO:0000313" key="1">
    <source>
        <dbReference type="EMBL" id="KAI5313133.1"/>
    </source>
</evidence>
<dbReference type="PANTHER" id="PTHR33116:SF86">
    <property type="entry name" value="REVERSE TRANSCRIPTASE DOMAIN-CONTAINING PROTEIN"/>
    <property type="match status" value="1"/>
</dbReference>
<organism evidence="1 2">
    <name type="scientific">Prunus dulcis</name>
    <name type="common">Almond</name>
    <name type="synonym">Amygdalus dulcis</name>
    <dbReference type="NCBI Taxonomy" id="3755"/>
    <lineage>
        <taxon>Eukaryota</taxon>
        <taxon>Viridiplantae</taxon>
        <taxon>Streptophyta</taxon>
        <taxon>Embryophyta</taxon>
        <taxon>Tracheophyta</taxon>
        <taxon>Spermatophyta</taxon>
        <taxon>Magnoliopsida</taxon>
        <taxon>eudicotyledons</taxon>
        <taxon>Gunneridae</taxon>
        <taxon>Pentapetalae</taxon>
        <taxon>rosids</taxon>
        <taxon>fabids</taxon>
        <taxon>Rosales</taxon>
        <taxon>Rosaceae</taxon>
        <taxon>Amygdaloideae</taxon>
        <taxon>Amygdaleae</taxon>
        <taxon>Prunus</taxon>
    </lineage>
</organism>
<accession>A0AAD4YLV0</accession>
<dbReference type="Proteomes" id="UP001054821">
    <property type="component" value="Chromosome 8"/>
</dbReference>
<protein>
    <submittedName>
        <fullName evidence="1">Uncharacterized protein</fullName>
    </submittedName>
</protein>
<keyword evidence="2" id="KW-1185">Reference proteome</keyword>
<dbReference type="AlphaFoldDB" id="A0AAD4YLV0"/>
<gene>
    <name evidence="1" type="ORF">L3X38_042307</name>
</gene>
<evidence type="ECO:0000313" key="2">
    <source>
        <dbReference type="Proteomes" id="UP001054821"/>
    </source>
</evidence>
<dbReference type="EMBL" id="JAJFAZ020000008">
    <property type="protein sequence ID" value="KAI5313133.1"/>
    <property type="molecule type" value="Genomic_DNA"/>
</dbReference>
<comment type="caution">
    <text evidence="1">The sequence shown here is derived from an EMBL/GenBank/DDBJ whole genome shotgun (WGS) entry which is preliminary data.</text>
</comment>
<dbReference type="PANTHER" id="PTHR33116">
    <property type="entry name" value="REVERSE TRANSCRIPTASE ZINC-BINDING DOMAIN-CONTAINING PROTEIN-RELATED-RELATED"/>
    <property type="match status" value="1"/>
</dbReference>
<proteinExistence type="predicted"/>